<name>A0A7W9FKP4_9HYPH</name>
<dbReference type="GO" id="GO:0009279">
    <property type="term" value="C:cell outer membrane"/>
    <property type="evidence" value="ECO:0007669"/>
    <property type="project" value="UniProtKB-SubCell"/>
</dbReference>
<dbReference type="GO" id="GO:0009427">
    <property type="term" value="C:bacterial-type flagellum basal body, distal rod, L ring"/>
    <property type="evidence" value="ECO:0007669"/>
    <property type="project" value="InterPro"/>
</dbReference>
<evidence type="ECO:0000256" key="1">
    <source>
        <dbReference type="ARBA" id="ARBA00002591"/>
    </source>
</evidence>
<reference evidence="9 10" key="1">
    <citation type="submission" date="2020-08" db="EMBL/GenBank/DDBJ databases">
        <title>Genomic Encyclopedia of Type Strains, Phase IV (KMG-IV): sequencing the most valuable type-strain genomes for metagenomic binning, comparative biology and taxonomic classification.</title>
        <authorList>
            <person name="Goeker M."/>
        </authorList>
    </citation>
    <scope>NUCLEOTIDE SEQUENCE [LARGE SCALE GENOMIC DNA]</scope>
    <source>
        <strain evidence="9 10">DSM 16268</strain>
    </source>
</reference>
<sequence length="238" mass="25122">MRRLLIPLAGLALAGCQTNQFDNLATGPSLSPVGYGVSSPAAPIPVAFPPEPRRSFASTWDQSSQSLYRSIRASRVGDVLTVSIAIDDQAQFDNSTGRSRNSARKGGFDVSFGAEGFGGLGTSGSTTGDLTLNSDTEAKGKGSIDRSEKLRLSIAAIVTDVMPNGNLMIRGSQEVLVNYEVRVLTIAGMVNPLDISAGNQIAYDKIAEARISYGGRGRLMDVQQPAWGQRIADVAAPF</sequence>
<dbReference type="NCBIfam" id="NF001305">
    <property type="entry name" value="PRK00249.1-5"/>
    <property type="match status" value="1"/>
</dbReference>
<keyword evidence="3 7" id="KW-0732">Signal</keyword>
<organism evidence="9 10">
    <name type="scientific">Prosthecomicrobium pneumaticum</name>
    <dbReference type="NCBI Taxonomy" id="81895"/>
    <lineage>
        <taxon>Bacteria</taxon>
        <taxon>Pseudomonadati</taxon>
        <taxon>Pseudomonadota</taxon>
        <taxon>Alphaproteobacteria</taxon>
        <taxon>Hyphomicrobiales</taxon>
        <taxon>Kaistiaceae</taxon>
        <taxon>Prosthecomicrobium</taxon>
    </lineage>
</organism>
<dbReference type="EMBL" id="JACHOO010000001">
    <property type="protein sequence ID" value="MBB5751019.1"/>
    <property type="molecule type" value="Genomic_DNA"/>
</dbReference>
<evidence type="ECO:0000256" key="7">
    <source>
        <dbReference type="HAMAP-Rule" id="MF_00415"/>
    </source>
</evidence>
<gene>
    <name evidence="7" type="primary">flgH</name>
    <name evidence="9" type="ORF">GGQ63_000062</name>
</gene>
<protein>
    <recommendedName>
        <fullName evidence="7">Flagellar L-ring protein</fullName>
    </recommendedName>
    <alternativeName>
        <fullName evidence="7">Basal body L-ring protein</fullName>
    </alternativeName>
</protein>
<keyword evidence="5 7" id="KW-0975">Bacterial flagellum</keyword>
<keyword evidence="4 7" id="KW-0472">Membrane</keyword>
<evidence type="ECO:0000256" key="2">
    <source>
        <dbReference type="ARBA" id="ARBA00006929"/>
    </source>
</evidence>
<evidence type="ECO:0000256" key="5">
    <source>
        <dbReference type="ARBA" id="ARBA00023143"/>
    </source>
</evidence>
<dbReference type="InterPro" id="IPR000527">
    <property type="entry name" value="Flag_Lring"/>
</dbReference>
<comment type="caution">
    <text evidence="9">The sequence shown here is derived from an EMBL/GenBank/DDBJ whole genome shotgun (WGS) entry which is preliminary data.</text>
</comment>
<accession>A0A7W9FKP4</accession>
<dbReference type="PANTHER" id="PTHR34933">
    <property type="entry name" value="FLAGELLAR L-RING PROTEIN"/>
    <property type="match status" value="1"/>
</dbReference>
<dbReference type="AlphaFoldDB" id="A0A7W9FKP4"/>
<evidence type="ECO:0000256" key="3">
    <source>
        <dbReference type="ARBA" id="ARBA00022729"/>
    </source>
</evidence>
<keyword evidence="7" id="KW-0449">Lipoprotein</keyword>
<keyword evidence="9" id="KW-0969">Cilium</keyword>
<comment type="function">
    <text evidence="1 7">Assembles around the rod to form the L-ring and probably protects the motor/basal body from shearing forces during rotation.</text>
</comment>
<keyword evidence="9" id="KW-0282">Flagellum</keyword>
<keyword evidence="10" id="KW-1185">Reference proteome</keyword>
<comment type="subunit">
    <text evidence="7">The basal body constitutes a major portion of the flagellar organelle and consists of four rings (L,P,S, and M) mounted on a central rod.</text>
</comment>
<evidence type="ECO:0000256" key="6">
    <source>
        <dbReference type="ARBA" id="ARBA00023237"/>
    </source>
</evidence>
<dbReference type="GO" id="GO:0071973">
    <property type="term" value="P:bacterial-type flagellum-dependent cell motility"/>
    <property type="evidence" value="ECO:0007669"/>
    <property type="project" value="InterPro"/>
</dbReference>
<evidence type="ECO:0000313" key="10">
    <source>
        <dbReference type="Proteomes" id="UP000523821"/>
    </source>
</evidence>
<dbReference type="Proteomes" id="UP000523821">
    <property type="component" value="Unassembled WGS sequence"/>
</dbReference>
<evidence type="ECO:0000256" key="8">
    <source>
        <dbReference type="SAM" id="MobiDB-lite"/>
    </source>
</evidence>
<dbReference type="GO" id="GO:0003774">
    <property type="term" value="F:cytoskeletal motor activity"/>
    <property type="evidence" value="ECO:0007669"/>
    <property type="project" value="InterPro"/>
</dbReference>
<dbReference type="HAMAP" id="MF_00415">
    <property type="entry name" value="FlgH"/>
    <property type="match status" value="1"/>
</dbReference>
<keyword evidence="9" id="KW-0966">Cell projection</keyword>
<keyword evidence="6 7" id="KW-0998">Cell outer membrane</keyword>
<feature type="region of interest" description="Disordered" evidence="8">
    <location>
        <begin position="123"/>
        <end position="143"/>
    </location>
</feature>
<evidence type="ECO:0000313" key="9">
    <source>
        <dbReference type="EMBL" id="MBB5751019.1"/>
    </source>
</evidence>
<proteinExistence type="inferred from homology"/>
<comment type="similarity">
    <text evidence="2 7">Belongs to the FlgH family.</text>
</comment>
<dbReference type="RefSeq" id="WP_183851608.1">
    <property type="nucleotide sequence ID" value="NZ_JACHOO010000001.1"/>
</dbReference>
<dbReference type="PRINTS" id="PR01008">
    <property type="entry name" value="FLGLRINGFLGH"/>
</dbReference>
<comment type="subcellular location">
    <subcellularLocation>
        <location evidence="7">Cell outer membrane</location>
        <topology evidence="7">Lipid-anchor</topology>
    </subcellularLocation>
    <subcellularLocation>
        <location evidence="7">Bacterial flagellum basal body</location>
    </subcellularLocation>
</comment>
<feature type="compositionally biased region" description="Low complexity" evidence="8">
    <location>
        <begin position="123"/>
        <end position="134"/>
    </location>
</feature>
<evidence type="ECO:0000256" key="4">
    <source>
        <dbReference type="ARBA" id="ARBA00023136"/>
    </source>
</evidence>
<dbReference type="PROSITE" id="PS51257">
    <property type="entry name" value="PROKAR_LIPOPROTEIN"/>
    <property type="match status" value="1"/>
</dbReference>
<dbReference type="Pfam" id="PF02107">
    <property type="entry name" value="FlgH"/>
    <property type="match status" value="1"/>
</dbReference>
<dbReference type="PANTHER" id="PTHR34933:SF1">
    <property type="entry name" value="FLAGELLAR L-RING PROTEIN"/>
    <property type="match status" value="1"/>
</dbReference>